<dbReference type="SUPFAM" id="SSF144091">
    <property type="entry name" value="Rhomboid-like"/>
    <property type="match status" value="1"/>
</dbReference>
<organism evidence="7 8">
    <name type="scientific">Caloramator fervidus</name>
    <dbReference type="NCBI Taxonomy" id="29344"/>
    <lineage>
        <taxon>Bacteria</taxon>
        <taxon>Bacillati</taxon>
        <taxon>Bacillota</taxon>
        <taxon>Clostridia</taxon>
        <taxon>Eubacteriales</taxon>
        <taxon>Clostridiaceae</taxon>
        <taxon>Caloramator</taxon>
    </lineage>
</organism>
<keyword evidence="7" id="KW-0645">Protease</keyword>
<comment type="subcellular location">
    <subcellularLocation>
        <location evidence="1">Membrane</location>
        <topology evidence="1">Multi-pass membrane protein</topology>
    </subcellularLocation>
</comment>
<dbReference type="FunFam" id="1.20.1540.10:FF:000027">
    <property type="entry name" value="Rhomboid family intramembrane serine protease"/>
    <property type="match status" value="1"/>
</dbReference>
<feature type="transmembrane region" description="Helical" evidence="5">
    <location>
        <begin position="155"/>
        <end position="181"/>
    </location>
</feature>
<gene>
    <name evidence="7" type="ORF">SAMN05660865_01639</name>
</gene>
<reference evidence="8" key="1">
    <citation type="submission" date="2016-10" db="EMBL/GenBank/DDBJ databases">
        <authorList>
            <person name="Varghese N."/>
            <person name="Submissions S."/>
        </authorList>
    </citation>
    <scope>NUCLEOTIDE SEQUENCE [LARGE SCALE GENOMIC DNA]</scope>
    <source>
        <strain evidence="8">DSM 5463</strain>
    </source>
</reference>
<feature type="transmembrane region" description="Helical" evidence="5">
    <location>
        <begin position="15"/>
        <end position="34"/>
    </location>
</feature>
<evidence type="ECO:0000256" key="3">
    <source>
        <dbReference type="ARBA" id="ARBA00022989"/>
    </source>
</evidence>
<dbReference type="InterPro" id="IPR022764">
    <property type="entry name" value="Peptidase_S54_rhomboid_dom"/>
</dbReference>
<dbReference type="RefSeq" id="WP_103896557.1">
    <property type="nucleotide sequence ID" value="NZ_FNUK01000025.1"/>
</dbReference>
<evidence type="ECO:0000259" key="6">
    <source>
        <dbReference type="Pfam" id="PF01694"/>
    </source>
</evidence>
<feature type="transmembrane region" description="Helical" evidence="5">
    <location>
        <begin position="130"/>
        <end position="148"/>
    </location>
</feature>
<feature type="transmembrane region" description="Helical" evidence="5">
    <location>
        <begin position="74"/>
        <end position="94"/>
    </location>
</feature>
<accession>A0A1H5X336</accession>
<feature type="domain" description="Peptidase S54 rhomboid" evidence="6">
    <location>
        <begin position="69"/>
        <end position="216"/>
    </location>
</feature>
<dbReference type="PANTHER" id="PTHR43731:SF26">
    <property type="entry name" value="RHOMBOID-LIKE PROTEIN 10, CHLOROPLASTIC"/>
    <property type="match status" value="1"/>
</dbReference>
<dbReference type="AlphaFoldDB" id="A0A1H5X336"/>
<evidence type="ECO:0000256" key="1">
    <source>
        <dbReference type="ARBA" id="ARBA00004141"/>
    </source>
</evidence>
<keyword evidence="2 5" id="KW-0812">Transmembrane</keyword>
<keyword evidence="3 5" id="KW-1133">Transmembrane helix</keyword>
<feature type="transmembrane region" description="Helical" evidence="5">
    <location>
        <begin position="187"/>
        <end position="216"/>
    </location>
</feature>
<dbReference type="OrthoDB" id="9813074at2"/>
<dbReference type="Proteomes" id="UP000242850">
    <property type="component" value="Unassembled WGS sequence"/>
</dbReference>
<protein>
    <submittedName>
        <fullName evidence="7">Membrane associated serine protease, rhomboid family</fullName>
    </submittedName>
</protein>
<dbReference type="PANTHER" id="PTHR43731">
    <property type="entry name" value="RHOMBOID PROTEASE"/>
    <property type="match status" value="1"/>
</dbReference>
<keyword evidence="8" id="KW-1185">Reference proteome</keyword>
<sequence>MIPLRDANPSRRKPIVTVIIIILNLFIFLFQTSLPPDIARQFIKTFGFIPYRFTYDLFKGYSIKVWLTPIFTSMFLHGSWMHLISNMWALWLFGDNVEDRLGHFKFLVFYLLSGFAAAMTHYIFNFNSPVVTIGASGAISGVMGAYFIMFPFARIITLVPVFGLPLFVRIPSIIYIGFWFLSQVSNGILTLFGPIFGFGIAWWAHIGGFLFGVFVANKVKKPIFY</sequence>
<dbReference type="InterPro" id="IPR050925">
    <property type="entry name" value="Rhomboid_protease_S54"/>
</dbReference>
<dbReference type="Gene3D" id="1.20.1540.10">
    <property type="entry name" value="Rhomboid-like"/>
    <property type="match status" value="1"/>
</dbReference>
<evidence type="ECO:0000313" key="7">
    <source>
        <dbReference type="EMBL" id="SEG05780.1"/>
    </source>
</evidence>
<dbReference type="Pfam" id="PF01694">
    <property type="entry name" value="Rhomboid"/>
    <property type="match status" value="1"/>
</dbReference>
<dbReference type="GO" id="GO:0006508">
    <property type="term" value="P:proteolysis"/>
    <property type="evidence" value="ECO:0007669"/>
    <property type="project" value="UniProtKB-KW"/>
</dbReference>
<proteinExistence type="predicted"/>
<dbReference type="GO" id="GO:0016020">
    <property type="term" value="C:membrane"/>
    <property type="evidence" value="ECO:0007669"/>
    <property type="project" value="UniProtKB-SubCell"/>
</dbReference>
<keyword evidence="4 5" id="KW-0472">Membrane</keyword>
<evidence type="ECO:0000256" key="4">
    <source>
        <dbReference type="ARBA" id="ARBA00023136"/>
    </source>
</evidence>
<dbReference type="InterPro" id="IPR035952">
    <property type="entry name" value="Rhomboid-like_sf"/>
</dbReference>
<dbReference type="GO" id="GO:0004252">
    <property type="term" value="F:serine-type endopeptidase activity"/>
    <property type="evidence" value="ECO:0007669"/>
    <property type="project" value="InterPro"/>
</dbReference>
<name>A0A1H5X336_9CLOT</name>
<evidence type="ECO:0000256" key="5">
    <source>
        <dbReference type="SAM" id="Phobius"/>
    </source>
</evidence>
<evidence type="ECO:0000313" key="8">
    <source>
        <dbReference type="Proteomes" id="UP000242850"/>
    </source>
</evidence>
<keyword evidence="7" id="KW-0378">Hydrolase</keyword>
<dbReference type="EMBL" id="FNUK01000025">
    <property type="protein sequence ID" value="SEG05780.1"/>
    <property type="molecule type" value="Genomic_DNA"/>
</dbReference>
<feature type="transmembrane region" description="Helical" evidence="5">
    <location>
        <begin position="106"/>
        <end position="124"/>
    </location>
</feature>
<evidence type="ECO:0000256" key="2">
    <source>
        <dbReference type="ARBA" id="ARBA00022692"/>
    </source>
</evidence>